<reference evidence="4" key="1">
    <citation type="submission" date="2025-08" db="UniProtKB">
        <authorList>
            <consortium name="RefSeq"/>
        </authorList>
    </citation>
    <scope>IDENTIFICATION</scope>
</reference>
<feature type="transmembrane region" description="Helical" evidence="2">
    <location>
        <begin position="104"/>
        <end position="125"/>
    </location>
</feature>
<dbReference type="RefSeq" id="XP_012935828.1">
    <property type="nucleotide sequence ID" value="XM_013080374.2"/>
</dbReference>
<protein>
    <submittedName>
        <fullName evidence="4">Uncharacterized protein LOC101861567</fullName>
    </submittedName>
</protein>
<feature type="compositionally biased region" description="Low complexity" evidence="1">
    <location>
        <begin position="467"/>
        <end position="477"/>
    </location>
</feature>
<evidence type="ECO:0000256" key="2">
    <source>
        <dbReference type="SAM" id="Phobius"/>
    </source>
</evidence>
<keyword evidence="2" id="KW-0472">Membrane</keyword>
<feature type="region of interest" description="Disordered" evidence="1">
    <location>
        <begin position="174"/>
        <end position="201"/>
    </location>
</feature>
<feature type="region of interest" description="Disordered" evidence="1">
    <location>
        <begin position="384"/>
        <end position="508"/>
    </location>
</feature>
<feature type="region of interest" description="Disordered" evidence="1">
    <location>
        <begin position="215"/>
        <end position="254"/>
    </location>
</feature>
<feature type="compositionally biased region" description="Low complexity" evidence="1">
    <location>
        <begin position="233"/>
        <end position="243"/>
    </location>
</feature>
<organism evidence="3 4">
    <name type="scientific">Aplysia californica</name>
    <name type="common">California sea hare</name>
    <dbReference type="NCBI Taxonomy" id="6500"/>
    <lineage>
        <taxon>Eukaryota</taxon>
        <taxon>Metazoa</taxon>
        <taxon>Spiralia</taxon>
        <taxon>Lophotrochozoa</taxon>
        <taxon>Mollusca</taxon>
        <taxon>Gastropoda</taxon>
        <taxon>Heterobranchia</taxon>
        <taxon>Euthyneura</taxon>
        <taxon>Tectipleura</taxon>
        <taxon>Aplysiida</taxon>
        <taxon>Aplysioidea</taxon>
        <taxon>Aplysiidae</taxon>
        <taxon>Aplysia</taxon>
    </lineage>
</organism>
<keyword evidence="3" id="KW-1185">Reference proteome</keyword>
<dbReference type="Proteomes" id="UP000694888">
    <property type="component" value="Unplaced"/>
</dbReference>
<gene>
    <name evidence="4" type="primary">LOC101861567</name>
</gene>
<proteinExistence type="predicted"/>
<accession>A0ABM0ZW85</accession>
<evidence type="ECO:0000256" key="1">
    <source>
        <dbReference type="SAM" id="MobiDB-lite"/>
    </source>
</evidence>
<name>A0ABM0ZW85_APLCA</name>
<evidence type="ECO:0000313" key="4">
    <source>
        <dbReference type="RefSeq" id="XP_012935828.1"/>
    </source>
</evidence>
<keyword evidence="2" id="KW-1133">Transmembrane helix</keyword>
<keyword evidence="2" id="KW-0812">Transmembrane</keyword>
<sequence>MLTSTPLSVLSFIMETVHQLDPALLAFWEGFPCPPPWKEDLLFRLNWTGCVGTEVGERVKLYMADKCKIRHDGVKVLPGPGDGAAGGGGDGVLVDDTCALTCQIIIGVVSVLFIVLLTLVVVVCVRRHRAKPASPSHQSSLTAHPDNAKYYTSCHYACAPVVARQLQTTLQGDRTETRVVPASASGATSSTTSATVNGGHYYPGSYPQHDCQQVNYHHHHHHPSHISNALLHQQQQQQQQQQQPPRLINTPYGQVPAHTSSLVVPQHSRYAPSHYKKLDGGVYNSSSSCTSDRSPVYESIGDNDSIRERCRGARDTSVSECEFCECCEHGSEQGGGGSAGYAGYQDPVFFKGDPPTSSSGGEYSADKIRHRPYHDPATICPHRPTEDPPGPCPPMFSDGFYGDKGSPQTLPLRPLRGGGRGGKASSINELPDGDEPGGVADERIPLKSGSVLLPEGGEEGSMRRRPSSGSSYSNSSSHYREGNYNGQRRPIPALHPHYFVASPDDTIS</sequence>
<dbReference type="GeneID" id="101861567"/>
<feature type="compositionally biased region" description="Low complexity" evidence="1">
    <location>
        <begin position="182"/>
        <end position="195"/>
    </location>
</feature>
<evidence type="ECO:0000313" key="3">
    <source>
        <dbReference type="Proteomes" id="UP000694888"/>
    </source>
</evidence>